<proteinExistence type="predicted"/>
<dbReference type="Proteomes" id="UP000622890">
    <property type="component" value="Unassembled WGS sequence"/>
</dbReference>
<accession>A0A934W042</accession>
<comment type="caution">
    <text evidence="2">The sequence shown here is derived from an EMBL/GenBank/DDBJ whole genome shotgun (WGS) entry which is preliminary data.</text>
</comment>
<dbReference type="Gene3D" id="3.40.91.80">
    <property type="match status" value="1"/>
</dbReference>
<dbReference type="EMBL" id="JAEPBG010000001">
    <property type="protein sequence ID" value="MBK4733691.1"/>
    <property type="molecule type" value="Genomic_DNA"/>
</dbReference>
<dbReference type="GO" id="GO:0009307">
    <property type="term" value="P:DNA restriction-modification system"/>
    <property type="evidence" value="ECO:0007669"/>
    <property type="project" value="InterPro"/>
</dbReference>
<dbReference type="InterPro" id="IPR015109">
    <property type="entry name" value="Restrct_endonuc_II_EcoRII_C"/>
</dbReference>
<feature type="domain" description="Restriction endonuclease type II EcoRII C-terminal" evidence="1">
    <location>
        <begin position="230"/>
        <end position="393"/>
    </location>
</feature>
<reference evidence="2" key="1">
    <citation type="submission" date="2021-01" db="EMBL/GenBank/DDBJ databases">
        <title>Genome sequence of strain Noviherbaspirillum sp. DKR-6.</title>
        <authorList>
            <person name="Chaudhary D.K."/>
        </authorList>
    </citation>
    <scope>NUCLEOTIDE SEQUENCE</scope>
    <source>
        <strain evidence="2">DKR-6</strain>
    </source>
</reference>
<dbReference type="SUPFAM" id="SSF52980">
    <property type="entry name" value="Restriction endonuclease-like"/>
    <property type="match status" value="1"/>
</dbReference>
<dbReference type="GO" id="GO:0009036">
    <property type="term" value="F:type II site-specific deoxyribonuclease activity"/>
    <property type="evidence" value="ECO:0007669"/>
    <property type="project" value="InterPro"/>
</dbReference>
<protein>
    <submittedName>
        <fullName evidence="2">Restriction endonuclease</fullName>
    </submittedName>
</protein>
<keyword evidence="3" id="KW-1185">Reference proteome</keyword>
<dbReference type="InterPro" id="IPR038365">
    <property type="entry name" value="EcoRII_C_sf"/>
</dbReference>
<sequence>MKQGYLSQYFKGVAVKRLSAVEAHPEKSNQHEFNGVGSLAKVLGPAIPKQKFDATFLYLNDDDPEPIESDGFVTWYDARENHPTRSENRLYFPTTTVSQNANEGDLLLIAKKPDDTVLVIVAEAGSTIENQLMWLMGESDITHPGFSVKGEIENDQVKLDFVSRLILEQVGIEAAETDENYLEHMLHLFNGVFPDTATLSRYVRDSVNINPLDDPDAALVVWYEREFIMFRTLEEHFLGSKIKDGFPSVKEFLDLSLSVQNRRKSRAGSALQNHLTPIFKAYGLKFETQGVTENKQKPDFLFPGASEYHDPAFATEKLLMLGAKTSCKDRWRQVLAEAARITNKHLCTLEAGISENQTNQMMAHGLQLVVPKQYHSTFSTKQQGWLLSLKDFIVFAKSKQT</sequence>
<keyword evidence="2" id="KW-0378">Hydrolase</keyword>
<dbReference type="InterPro" id="IPR011335">
    <property type="entry name" value="Restrct_endonuc-II-like"/>
</dbReference>
<evidence type="ECO:0000259" key="1">
    <source>
        <dbReference type="Pfam" id="PF09019"/>
    </source>
</evidence>
<organism evidence="2 3">
    <name type="scientific">Noviherbaspirillum pedocola</name>
    <dbReference type="NCBI Taxonomy" id="2801341"/>
    <lineage>
        <taxon>Bacteria</taxon>
        <taxon>Pseudomonadati</taxon>
        <taxon>Pseudomonadota</taxon>
        <taxon>Betaproteobacteria</taxon>
        <taxon>Burkholderiales</taxon>
        <taxon>Oxalobacteraceae</taxon>
        <taxon>Noviherbaspirillum</taxon>
    </lineage>
</organism>
<evidence type="ECO:0000313" key="3">
    <source>
        <dbReference type="Proteomes" id="UP000622890"/>
    </source>
</evidence>
<keyword evidence="2" id="KW-0540">Nuclease</keyword>
<dbReference type="AlphaFoldDB" id="A0A934W042"/>
<gene>
    <name evidence="2" type="ORF">JJB74_03600</name>
</gene>
<dbReference type="GO" id="GO:0003677">
    <property type="term" value="F:DNA binding"/>
    <property type="evidence" value="ECO:0007669"/>
    <property type="project" value="InterPro"/>
</dbReference>
<dbReference type="RefSeq" id="WP_200590424.1">
    <property type="nucleotide sequence ID" value="NZ_JAEPBG010000001.1"/>
</dbReference>
<keyword evidence="2" id="KW-0255">Endonuclease</keyword>
<dbReference type="Pfam" id="PF09019">
    <property type="entry name" value="EcoRII-C"/>
    <property type="match status" value="1"/>
</dbReference>
<name>A0A934W042_9BURK</name>
<evidence type="ECO:0000313" key="2">
    <source>
        <dbReference type="EMBL" id="MBK4733691.1"/>
    </source>
</evidence>